<evidence type="ECO:0000256" key="1">
    <source>
        <dbReference type="ARBA" id="ARBA00022604"/>
    </source>
</evidence>
<dbReference type="GO" id="GO:0035556">
    <property type="term" value="P:intracellular signal transduction"/>
    <property type="evidence" value="ECO:0007669"/>
    <property type="project" value="InterPro"/>
</dbReference>
<dbReference type="InterPro" id="IPR037346">
    <property type="entry name" value="SOCS7_SOCS"/>
</dbReference>
<evidence type="ECO:0000313" key="9">
    <source>
        <dbReference type="EMBL" id="CAH0112490.1"/>
    </source>
</evidence>
<dbReference type="GO" id="GO:0046935">
    <property type="term" value="F:1-phosphatidylinositol-3-kinase regulator activity"/>
    <property type="evidence" value="ECO:0007669"/>
    <property type="project" value="TreeGrafter"/>
</dbReference>
<evidence type="ECO:0008006" key="11">
    <source>
        <dbReference type="Google" id="ProtNLM"/>
    </source>
</evidence>
<name>A0A8J2S821_9CRUS</name>
<proteinExistence type="predicted"/>
<feature type="compositionally biased region" description="Polar residues" evidence="6">
    <location>
        <begin position="254"/>
        <end position="271"/>
    </location>
</feature>
<feature type="region of interest" description="Disordered" evidence="6">
    <location>
        <begin position="254"/>
        <end position="273"/>
    </location>
</feature>
<dbReference type="Pfam" id="PF00017">
    <property type="entry name" value="SH2"/>
    <property type="match status" value="1"/>
</dbReference>
<dbReference type="SUPFAM" id="SSF158235">
    <property type="entry name" value="SOCS box-like"/>
    <property type="match status" value="1"/>
</dbReference>
<evidence type="ECO:0000256" key="3">
    <source>
        <dbReference type="ARBA" id="ARBA00022786"/>
    </source>
</evidence>
<keyword evidence="10" id="KW-1185">Reference proteome</keyword>
<dbReference type="SMART" id="SM00969">
    <property type="entry name" value="SOCS_box"/>
    <property type="match status" value="1"/>
</dbReference>
<evidence type="ECO:0000256" key="2">
    <source>
        <dbReference type="ARBA" id="ARBA00022700"/>
    </source>
</evidence>
<dbReference type="AlphaFoldDB" id="A0A8J2S821"/>
<keyword evidence="4 5" id="KW-0727">SH2 domain</keyword>
<comment type="caution">
    <text evidence="9">The sequence shown here is derived from an EMBL/GenBank/DDBJ whole genome shotgun (WGS) entry which is preliminary data.</text>
</comment>
<dbReference type="PROSITE" id="PS50001">
    <property type="entry name" value="SH2"/>
    <property type="match status" value="1"/>
</dbReference>
<dbReference type="GO" id="GO:0005942">
    <property type="term" value="C:phosphatidylinositol 3-kinase complex"/>
    <property type="evidence" value="ECO:0007669"/>
    <property type="project" value="TreeGrafter"/>
</dbReference>
<dbReference type="EMBL" id="CAKKLH010000326">
    <property type="protein sequence ID" value="CAH0112490.1"/>
    <property type="molecule type" value="Genomic_DNA"/>
</dbReference>
<dbReference type="GO" id="GO:0046854">
    <property type="term" value="P:phosphatidylinositol phosphate biosynthetic process"/>
    <property type="evidence" value="ECO:0007669"/>
    <property type="project" value="TreeGrafter"/>
</dbReference>
<protein>
    <recommendedName>
        <fullName evidence="11">Suppressor of cytokine signaling 7</fullName>
    </recommendedName>
</protein>
<evidence type="ECO:0000256" key="5">
    <source>
        <dbReference type="PROSITE-ProRule" id="PRU00191"/>
    </source>
</evidence>
<dbReference type="InterPro" id="IPR035866">
    <property type="entry name" value="SOCS7_SH2"/>
</dbReference>
<dbReference type="SUPFAM" id="SSF55550">
    <property type="entry name" value="SH2 domain"/>
    <property type="match status" value="1"/>
</dbReference>
<keyword evidence="3" id="KW-0833">Ubl conjugation pathway</keyword>
<dbReference type="InterPro" id="IPR036036">
    <property type="entry name" value="SOCS_box-like_dom_sf"/>
</dbReference>
<keyword evidence="2" id="KW-0734">Signal transduction inhibitor</keyword>
<evidence type="ECO:0000256" key="4">
    <source>
        <dbReference type="ARBA" id="ARBA00022999"/>
    </source>
</evidence>
<accession>A0A8J2S821</accession>
<dbReference type="InterPro" id="IPR000980">
    <property type="entry name" value="SH2"/>
</dbReference>
<dbReference type="OrthoDB" id="6426624at2759"/>
<organism evidence="9 10">
    <name type="scientific">Daphnia galeata</name>
    <dbReference type="NCBI Taxonomy" id="27404"/>
    <lineage>
        <taxon>Eukaryota</taxon>
        <taxon>Metazoa</taxon>
        <taxon>Ecdysozoa</taxon>
        <taxon>Arthropoda</taxon>
        <taxon>Crustacea</taxon>
        <taxon>Branchiopoda</taxon>
        <taxon>Diplostraca</taxon>
        <taxon>Cladocera</taxon>
        <taxon>Anomopoda</taxon>
        <taxon>Daphniidae</taxon>
        <taxon>Daphnia</taxon>
    </lineage>
</organism>
<dbReference type="SMART" id="SM00252">
    <property type="entry name" value="SH2"/>
    <property type="match status" value="1"/>
</dbReference>
<dbReference type="CDD" id="cd03741">
    <property type="entry name" value="SOCS_SOCS7"/>
    <property type="match status" value="1"/>
</dbReference>
<dbReference type="Gene3D" id="3.30.505.10">
    <property type="entry name" value="SH2 domain"/>
    <property type="match status" value="1"/>
</dbReference>
<evidence type="ECO:0000259" key="8">
    <source>
        <dbReference type="PROSITE" id="PS50225"/>
    </source>
</evidence>
<feature type="domain" description="SH2" evidence="7">
    <location>
        <begin position="364"/>
        <end position="470"/>
    </location>
</feature>
<reference evidence="9" key="1">
    <citation type="submission" date="2021-11" db="EMBL/GenBank/DDBJ databases">
        <authorList>
            <person name="Schell T."/>
        </authorList>
    </citation>
    <scope>NUCLEOTIDE SEQUENCE</scope>
    <source>
        <strain evidence="9">M5</strain>
    </source>
</reference>
<dbReference type="Pfam" id="PF07525">
    <property type="entry name" value="SOCS_box"/>
    <property type="match status" value="1"/>
</dbReference>
<evidence type="ECO:0000313" key="10">
    <source>
        <dbReference type="Proteomes" id="UP000789390"/>
    </source>
</evidence>
<evidence type="ECO:0000259" key="7">
    <source>
        <dbReference type="PROSITE" id="PS50001"/>
    </source>
</evidence>
<dbReference type="PROSITE" id="PS50225">
    <property type="entry name" value="SOCS"/>
    <property type="match status" value="1"/>
</dbReference>
<dbReference type="InterPro" id="IPR036860">
    <property type="entry name" value="SH2_dom_sf"/>
</dbReference>
<dbReference type="InterPro" id="IPR001496">
    <property type="entry name" value="SOCS_box"/>
</dbReference>
<dbReference type="PANTHER" id="PTHR10155">
    <property type="entry name" value="PHOSPHATIDYLINOSITOL 3-KINASE REGULATORY SUBUNIT"/>
    <property type="match status" value="1"/>
</dbReference>
<dbReference type="SMART" id="SM00253">
    <property type="entry name" value="SOCS"/>
    <property type="match status" value="1"/>
</dbReference>
<evidence type="ECO:0000256" key="6">
    <source>
        <dbReference type="SAM" id="MobiDB-lite"/>
    </source>
</evidence>
<keyword evidence="1" id="KW-0341">Growth regulation</keyword>
<dbReference type="CDD" id="cd10388">
    <property type="entry name" value="SH2_SOCS7"/>
    <property type="match status" value="1"/>
</dbReference>
<feature type="domain" description="SOCS box" evidence="8">
    <location>
        <begin position="465"/>
        <end position="515"/>
    </location>
</feature>
<dbReference type="PANTHER" id="PTHR10155:SF5">
    <property type="entry name" value="SUPPRESSOR OF CYTOKINE SIGNALING 7"/>
    <property type="match status" value="1"/>
</dbReference>
<dbReference type="Proteomes" id="UP000789390">
    <property type="component" value="Unassembled WGS sequence"/>
</dbReference>
<sequence>MDYGCTEDDFITASEIPVLDPPPGFEDARKMLANVEDRFYDDPFSEEEEVELKPVLNGYAVSKFASEMAHSLLAVVVKPKVKLRTKKPAPSELNCMQSECDVYSVPVDSLMNSEKQKQRQNNTCRNRHSIAAVPKLEPSEPVHMTLEEVQTYLREFQDTSLSRRRPWMVVPSKSVESTSSESKRKSCFVWTPHVVTKNSNFDDARTKRSRKSLSVTAAGIKQALFSVFRIPSHYHLPYHGESCNQVCPTGWTFSTPDSKSSTPQCTESSPYQRRALPPVPQEEVGFVRVPSRPSPTLPSLIESSENVKQANLADEVLNSNASNSVQNGFEVNVNGLSEFNMETTTNQTNLDFAASIEAVKDHGWYWGPLSGEAAEQILSNEPDGSFLVRDSSDDHYIFSLSFKLNGGVRHVRIEHDHGNFSFGSVARFKSQTMVEFIDKAIEHSRSGRFLFFLHRRPTHGPTRVQLLHPVSRFRQVQSLQHLSRFVILKLIRRDQIGMLPLPKRLRDYLNTTHYYSEQLQGSLQHSHAL</sequence>
<dbReference type="GO" id="GO:0009968">
    <property type="term" value="P:negative regulation of signal transduction"/>
    <property type="evidence" value="ECO:0007669"/>
    <property type="project" value="UniProtKB-KW"/>
</dbReference>
<gene>
    <name evidence="9" type="ORF">DGAL_LOCUS16210</name>
</gene>